<dbReference type="AlphaFoldDB" id="A0A316EE84"/>
<dbReference type="OrthoDB" id="9757809at2"/>
<keyword evidence="1" id="KW-0732">Signal</keyword>
<protein>
    <recommendedName>
        <fullName evidence="4">Photosynthesis system II assembly factor Ycf48/Hcf136-like domain-containing protein</fullName>
    </recommendedName>
</protein>
<accession>A0A316EE84</accession>
<dbReference type="PANTHER" id="PTHR47199:SF2">
    <property type="entry name" value="PHOTOSYSTEM II STABILITY_ASSEMBLY FACTOR HCF136, CHLOROPLASTIC"/>
    <property type="match status" value="1"/>
</dbReference>
<proteinExistence type="predicted"/>
<keyword evidence="3" id="KW-1185">Reference proteome</keyword>
<dbReference type="EMBL" id="QGGO01000005">
    <property type="protein sequence ID" value="PWK27952.1"/>
    <property type="molecule type" value="Genomic_DNA"/>
</dbReference>
<evidence type="ECO:0000313" key="2">
    <source>
        <dbReference type="EMBL" id="PWK27952.1"/>
    </source>
</evidence>
<dbReference type="Proteomes" id="UP000245489">
    <property type="component" value="Unassembled WGS sequence"/>
</dbReference>
<feature type="chain" id="PRO_5016263619" description="Photosynthesis system II assembly factor Ycf48/Hcf136-like domain-containing protein" evidence="1">
    <location>
        <begin position="20"/>
        <end position="337"/>
    </location>
</feature>
<gene>
    <name evidence="2" type="ORF">LV89_01359</name>
</gene>
<organism evidence="2 3">
    <name type="scientific">Arcicella aurantiaca</name>
    <dbReference type="NCBI Taxonomy" id="591202"/>
    <lineage>
        <taxon>Bacteria</taxon>
        <taxon>Pseudomonadati</taxon>
        <taxon>Bacteroidota</taxon>
        <taxon>Cytophagia</taxon>
        <taxon>Cytophagales</taxon>
        <taxon>Flectobacillaceae</taxon>
        <taxon>Arcicella</taxon>
    </lineage>
</organism>
<sequence>MKTIKILAILGLWSLSIMGCSEKIDPTSTPVTPTTPTISASSFFTDPIMKKANLISVSFASDQTLFAFGNDANKGYLFKSTDLGKTWSEVNFSASNPIMQSVSFKDEKVGILNGKNVLGTIDGGTTWTLISRPTDAQQTVYSKNQEGLVLMRLYDNFHSKKYTEVHSINTANLSHSSYVTLGGYINDVYFLKDKLGIFVGDLGAIDVMMTKSDGTYDYIDQIKPVNEDLLSVYLVSDKKAFVGGKNNTFLKTIDGGINWTIIKTGVIGNVAKLAFQNENLGYGIVIDGTKTLLYKIEEAGSKWTKITTPDTAVFNDLKINSQGKAIAVGKDGGVYLF</sequence>
<dbReference type="InterPro" id="IPR015943">
    <property type="entry name" value="WD40/YVTN_repeat-like_dom_sf"/>
</dbReference>
<dbReference type="PANTHER" id="PTHR47199">
    <property type="entry name" value="PHOTOSYSTEM II STABILITY/ASSEMBLY FACTOR HCF136, CHLOROPLASTIC"/>
    <property type="match status" value="1"/>
</dbReference>
<dbReference type="Gene3D" id="2.130.10.10">
    <property type="entry name" value="YVTN repeat-like/Quinoprotein amine dehydrogenase"/>
    <property type="match status" value="2"/>
</dbReference>
<dbReference type="SUPFAM" id="SSF110296">
    <property type="entry name" value="Oligoxyloglucan reducing end-specific cellobiohydrolase"/>
    <property type="match status" value="1"/>
</dbReference>
<reference evidence="2 3" key="1">
    <citation type="submission" date="2018-05" db="EMBL/GenBank/DDBJ databases">
        <title>Genomic Encyclopedia of Archaeal and Bacterial Type Strains, Phase II (KMG-II): from individual species to whole genera.</title>
        <authorList>
            <person name="Goeker M."/>
        </authorList>
    </citation>
    <scope>NUCLEOTIDE SEQUENCE [LARGE SCALE GENOMIC DNA]</scope>
    <source>
        <strain evidence="2 3">DSM 22214</strain>
    </source>
</reference>
<name>A0A316EE84_9BACT</name>
<dbReference type="RefSeq" id="WP_146199099.1">
    <property type="nucleotide sequence ID" value="NZ_QGGO01000005.1"/>
</dbReference>
<comment type="caution">
    <text evidence="2">The sequence shown here is derived from an EMBL/GenBank/DDBJ whole genome shotgun (WGS) entry which is preliminary data.</text>
</comment>
<feature type="signal peptide" evidence="1">
    <location>
        <begin position="1"/>
        <end position="19"/>
    </location>
</feature>
<evidence type="ECO:0000313" key="3">
    <source>
        <dbReference type="Proteomes" id="UP000245489"/>
    </source>
</evidence>
<evidence type="ECO:0008006" key="4">
    <source>
        <dbReference type="Google" id="ProtNLM"/>
    </source>
</evidence>
<evidence type="ECO:0000256" key="1">
    <source>
        <dbReference type="SAM" id="SignalP"/>
    </source>
</evidence>
<dbReference type="PROSITE" id="PS51257">
    <property type="entry name" value="PROKAR_LIPOPROTEIN"/>
    <property type="match status" value="1"/>
</dbReference>